<gene>
    <name evidence="2" type="ORF">MSAN_02450300</name>
</gene>
<reference evidence="2" key="1">
    <citation type="submission" date="2020-05" db="EMBL/GenBank/DDBJ databases">
        <title>Mycena genomes resolve the evolution of fungal bioluminescence.</title>
        <authorList>
            <person name="Tsai I.J."/>
        </authorList>
    </citation>
    <scope>NUCLEOTIDE SEQUENCE</scope>
    <source>
        <strain evidence="2">160909Yilan</strain>
    </source>
</reference>
<dbReference type="OrthoDB" id="258495at2759"/>
<evidence type="ECO:0000313" key="3">
    <source>
        <dbReference type="Proteomes" id="UP000623467"/>
    </source>
</evidence>
<keyword evidence="3" id="KW-1185">Reference proteome</keyword>
<comment type="caution">
    <text evidence="2">The sequence shown here is derived from an EMBL/GenBank/DDBJ whole genome shotgun (WGS) entry which is preliminary data.</text>
</comment>
<dbReference type="Proteomes" id="UP000623467">
    <property type="component" value="Unassembled WGS sequence"/>
</dbReference>
<accession>A0A8H6WXU8</accession>
<dbReference type="EMBL" id="JACAZH010000066">
    <property type="protein sequence ID" value="KAF7330651.1"/>
    <property type="molecule type" value="Genomic_DNA"/>
</dbReference>
<organism evidence="2 3">
    <name type="scientific">Mycena sanguinolenta</name>
    <dbReference type="NCBI Taxonomy" id="230812"/>
    <lineage>
        <taxon>Eukaryota</taxon>
        <taxon>Fungi</taxon>
        <taxon>Dikarya</taxon>
        <taxon>Basidiomycota</taxon>
        <taxon>Agaricomycotina</taxon>
        <taxon>Agaricomycetes</taxon>
        <taxon>Agaricomycetidae</taxon>
        <taxon>Agaricales</taxon>
        <taxon>Marasmiineae</taxon>
        <taxon>Mycenaceae</taxon>
        <taxon>Mycena</taxon>
    </lineage>
</organism>
<protein>
    <submittedName>
        <fullName evidence="2">Uncharacterized protein</fullName>
    </submittedName>
</protein>
<sequence>MDEQPNPNTEFAYSTTCDLESPPNASGMFAHSQKFTVTGGTFTNITNYTTAPFVPSDLRIIPMGDIDLRHQIRVDECTVVAYSQRQRACVRRMHSAKARIDGRRSRVTVAIYQGNDAEKEWRKDIAKYMSLRQVSCTFPLLAGLLTHTTRHPNIIQICGVANSNGIHAAIFNDDLIPLQQVLDLHRDSHFSTVYIYAHCNKDFMEAFNYILSEFERALSASEYTSWIRRSTGRLCAELTPASGNLRISLNPLDSPGSSRIYLVSTSTETITTFINLLTLEQYHRICGWNLGQHQWIALSADTTVNMGAVLHCSIDRAVEIAFLPSAEAPRLGDWTIPEGSTGEVMPNGWTRFSSSDLINNTVYLSLTKLRYRHIWLSQANHVFFRLHIMPNFADYVNAEDLDADLDKHPADSTDLDSEDLHASACENAAGK</sequence>
<proteinExistence type="predicted"/>
<feature type="region of interest" description="Disordered" evidence="1">
    <location>
        <begin position="407"/>
        <end position="431"/>
    </location>
</feature>
<evidence type="ECO:0000313" key="2">
    <source>
        <dbReference type="EMBL" id="KAF7330651.1"/>
    </source>
</evidence>
<name>A0A8H6WXU8_9AGAR</name>
<evidence type="ECO:0000256" key="1">
    <source>
        <dbReference type="SAM" id="MobiDB-lite"/>
    </source>
</evidence>
<dbReference type="AlphaFoldDB" id="A0A8H6WXU8"/>